<dbReference type="OrthoDB" id="9083851at2"/>
<dbReference type="Pfam" id="PF16867">
    <property type="entry name" value="DMSP_lyase"/>
    <property type="match status" value="1"/>
</dbReference>
<dbReference type="SUPFAM" id="SSF51182">
    <property type="entry name" value="RmlC-like cupins"/>
    <property type="match status" value="1"/>
</dbReference>
<protein>
    <submittedName>
        <fullName evidence="1">Transcriptional regulator</fullName>
    </submittedName>
</protein>
<gene>
    <name evidence="1" type="ORF">CU102_19695</name>
</gene>
<dbReference type="InterPro" id="IPR011051">
    <property type="entry name" value="RmlC_Cupin_sf"/>
</dbReference>
<reference evidence="2" key="1">
    <citation type="submission" date="2017-11" db="EMBL/GenBank/DDBJ databases">
        <authorList>
            <person name="Kuznetsova I."/>
            <person name="Sazanova A."/>
            <person name="Chirak E."/>
            <person name="Safronova V."/>
            <person name="Willems A."/>
        </authorList>
    </citation>
    <scope>NUCLEOTIDE SEQUENCE [LARGE SCALE GENOMIC DNA]</scope>
    <source>
        <strain evidence="2">STM 196</strain>
    </source>
</reference>
<dbReference type="EMBL" id="PGGO01000016">
    <property type="protein sequence ID" value="PSH65709.1"/>
    <property type="molecule type" value="Genomic_DNA"/>
</dbReference>
<dbReference type="AlphaFoldDB" id="A0A2P7BGZ9"/>
<dbReference type="Gene3D" id="2.60.120.10">
    <property type="entry name" value="Jelly Rolls"/>
    <property type="match status" value="1"/>
</dbReference>
<keyword evidence="2" id="KW-1185">Reference proteome</keyword>
<dbReference type="RefSeq" id="WP_106712803.1">
    <property type="nucleotide sequence ID" value="NZ_PGGO01000016.1"/>
</dbReference>
<dbReference type="InterPro" id="IPR031723">
    <property type="entry name" value="DMSP_lyase"/>
</dbReference>
<proteinExistence type="predicted"/>
<dbReference type="Proteomes" id="UP000241444">
    <property type="component" value="Unassembled WGS sequence"/>
</dbReference>
<dbReference type="GO" id="GO:0047869">
    <property type="term" value="F:dimethylpropiothetin dethiomethylase activity"/>
    <property type="evidence" value="ECO:0007669"/>
    <property type="project" value="InterPro"/>
</dbReference>
<accession>A0A2P7BGZ9</accession>
<comment type="caution">
    <text evidence="1">The sequence shown here is derived from an EMBL/GenBank/DDBJ whole genome shotgun (WGS) entry which is preliminary data.</text>
</comment>
<dbReference type="InterPro" id="IPR014710">
    <property type="entry name" value="RmlC-like_jellyroll"/>
</dbReference>
<sequence length="201" mass="22684">MVRSDALQNFLDAAFVAFDRFATDIRSRNSIMQLFAQLDVPGETRTSTGKRLPVCERFLGNALETAATNPGLARMVARFKDIEPSMEWKWRSTYDNSASENFLVSHANGMIAGPGGLEERKDLWLGVTLMAPRVRYPDHKHAPEETYLVMSEGEFKQADNDWFAPGLGGSFYNPPGIKHAMRSGNRPLFAFWALRLDETRH</sequence>
<organism evidence="1 2">
    <name type="scientific">Phyllobacterium brassicacearum</name>
    <dbReference type="NCBI Taxonomy" id="314235"/>
    <lineage>
        <taxon>Bacteria</taxon>
        <taxon>Pseudomonadati</taxon>
        <taxon>Pseudomonadota</taxon>
        <taxon>Alphaproteobacteria</taxon>
        <taxon>Hyphomicrobiales</taxon>
        <taxon>Phyllobacteriaceae</taxon>
        <taxon>Phyllobacterium</taxon>
    </lineage>
</organism>
<evidence type="ECO:0000313" key="2">
    <source>
        <dbReference type="Proteomes" id="UP000241444"/>
    </source>
</evidence>
<evidence type="ECO:0000313" key="1">
    <source>
        <dbReference type="EMBL" id="PSH65709.1"/>
    </source>
</evidence>
<name>A0A2P7BGZ9_9HYPH</name>